<organism evidence="1">
    <name type="scientific">Rhizophora mucronata</name>
    <name type="common">Asiatic mangrove</name>
    <dbReference type="NCBI Taxonomy" id="61149"/>
    <lineage>
        <taxon>Eukaryota</taxon>
        <taxon>Viridiplantae</taxon>
        <taxon>Streptophyta</taxon>
        <taxon>Embryophyta</taxon>
        <taxon>Tracheophyta</taxon>
        <taxon>Spermatophyta</taxon>
        <taxon>Magnoliopsida</taxon>
        <taxon>eudicotyledons</taxon>
        <taxon>Gunneridae</taxon>
        <taxon>Pentapetalae</taxon>
        <taxon>rosids</taxon>
        <taxon>fabids</taxon>
        <taxon>Malpighiales</taxon>
        <taxon>Rhizophoraceae</taxon>
        <taxon>Rhizophora</taxon>
    </lineage>
</organism>
<reference evidence="1" key="1">
    <citation type="submission" date="2018-02" db="EMBL/GenBank/DDBJ databases">
        <title>Rhizophora mucronata_Transcriptome.</title>
        <authorList>
            <person name="Meera S.P."/>
            <person name="Sreeshan A."/>
            <person name="Augustine A."/>
        </authorList>
    </citation>
    <scope>NUCLEOTIDE SEQUENCE</scope>
    <source>
        <tissue evidence="1">Leaf</tissue>
    </source>
</reference>
<name>A0A2P2QN29_RHIMU</name>
<accession>A0A2P2QN29</accession>
<protein>
    <submittedName>
        <fullName evidence="1">Uncharacterized protein</fullName>
    </submittedName>
</protein>
<evidence type="ECO:0000313" key="1">
    <source>
        <dbReference type="EMBL" id="MBX68317.1"/>
    </source>
</evidence>
<dbReference type="AlphaFoldDB" id="A0A2P2QN29"/>
<dbReference type="EMBL" id="GGEC01087833">
    <property type="protein sequence ID" value="MBX68317.1"/>
    <property type="molecule type" value="Transcribed_RNA"/>
</dbReference>
<sequence>MGQQEQSCLLTLVLVYLLKKKMFYRIICPGTQVLSDLMIRQQIKWDLN</sequence>
<proteinExistence type="predicted"/>